<dbReference type="SUPFAM" id="SSF52540">
    <property type="entry name" value="P-loop containing nucleoside triphosphate hydrolases"/>
    <property type="match status" value="1"/>
</dbReference>
<dbReference type="InterPro" id="IPR003439">
    <property type="entry name" value="ABC_transporter-like_ATP-bd"/>
</dbReference>
<organism evidence="7 8">
    <name type="scientific">Candidatus Neomicrothrix subdominans</name>
    <dbReference type="NCBI Taxonomy" id="2954438"/>
    <lineage>
        <taxon>Bacteria</taxon>
        <taxon>Bacillati</taxon>
        <taxon>Actinomycetota</taxon>
        <taxon>Acidimicrobiia</taxon>
        <taxon>Acidimicrobiales</taxon>
        <taxon>Microthrixaceae</taxon>
        <taxon>Candidatus Neomicrothrix</taxon>
    </lineage>
</organism>
<dbReference type="Pfam" id="PF00005">
    <property type="entry name" value="ABC_tran"/>
    <property type="match status" value="1"/>
</dbReference>
<evidence type="ECO:0000313" key="7">
    <source>
        <dbReference type="EMBL" id="MBK9296039.1"/>
    </source>
</evidence>
<evidence type="ECO:0000256" key="5">
    <source>
        <dbReference type="SAM" id="MobiDB-lite"/>
    </source>
</evidence>
<dbReference type="Gene3D" id="3.40.50.300">
    <property type="entry name" value="P-loop containing nucleotide triphosphate hydrolases"/>
    <property type="match status" value="1"/>
</dbReference>
<evidence type="ECO:0000256" key="1">
    <source>
        <dbReference type="ARBA" id="ARBA00005417"/>
    </source>
</evidence>
<keyword evidence="4 7" id="KW-0067">ATP-binding</keyword>
<keyword evidence="3" id="KW-0547">Nucleotide-binding</keyword>
<dbReference type="EMBL" id="JADJZA010000001">
    <property type="protein sequence ID" value="MBK9296039.1"/>
    <property type="molecule type" value="Genomic_DNA"/>
</dbReference>
<protein>
    <submittedName>
        <fullName evidence="7">ATP-binding cassette domain-containing protein</fullName>
    </submittedName>
</protein>
<name>A0A936TDV5_9ACTN</name>
<dbReference type="InterPro" id="IPR027417">
    <property type="entry name" value="P-loop_NTPase"/>
</dbReference>
<evidence type="ECO:0000259" key="6">
    <source>
        <dbReference type="PROSITE" id="PS50893"/>
    </source>
</evidence>
<comment type="caution">
    <text evidence="7">The sequence shown here is derived from an EMBL/GenBank/DDBJ whole genome shotgun (WGS) entry which is preliminary data.</text>
</comment>
<proteinExistence type="inferred from homology"/>
<dbReference type="InterPro" id="IPR003593">
    <property type="entry name" value="AAA+_ATPase"/>
</dbReference>
<dbReference type="GO" id="GO:0005524">
    <property type="term" value="F:ATP binding"/>
    <property type="evidence" value="ECO:0007669"/>
    <property type="project" value="UniProtKB-KW"/>
</dbReference>
<accession>A0A936TDV5</accession>
<reference evidence="7 8" key="1">
    <citation type="submission" date="2020-10" db="EMBL/GenBank/DDBJ databases">
        <title>Connecting structure to function with the recovery of over 1000 high-quality activated sludge metagenome-assembled genomes encoding full-length rRNA genes using long-read sequencing.</title>
        <authorList>
            <person name="Singleton C.M."/>
            <person name="Petriglieri F."/>
            <person name="Kristensen J.M."/>
            <person name="Kirkegaard R.H."/>
            <person name="Michaelsen T.Y."/>
            <person name="Andersen M.H."/>
            <person name="Karst S.M."/>
            <person name="Dueholm M.S."/>
            <person name="Nielsen P.H."/>
            <person name="Albertsen M."/>
        </authorList>
    </citation>
    <scope>NUCLEOTIDE SEQUENCE [LARGE SCALE GENOMIC DNA]</scope>
    <source>
        <strain evidence="7">Lyne_18-Q3-R50-59_MAXAC.006</strain>
    </source>
</reference>
<dbReference type="PROSITE" id="PS50893">
    <property type="entry name" value="ABC_TRANSPORTER_2"/>
    <property type="match status" value="1"/>
</dbReference>
<evidence type="ECO:0000256" key="4">
    <source>
        <dbReference type="ARBA" id="ARBA00022840"/>
    </source>
</evidence>
<comment type="similarity">
    <text evidence="1">Belongs to the ABC transporter superfamily.</text>
</comment>
<evidence type="ECO:0000256" key="2">
    <source>
        <dbReference type="ARBA" id="ARBA00022448"/>
    </source>
</evidence>
<evidence type="ECO:0000313" key="8">
    <source>
        <dbReference type="Proteomes" id="UP000727993"/>
    </source>
</evidence>
<dbReference type="PANTHER" id="PTHR43335:SF4">
    <property type="entry name" value="ABC TRANSPORTER, ATP-BINDING PROTEIN"/>
    <property type="match status" value="1"/>
</dbReference>
<evidence type="ECO:0000256" key="3">
    <source>
        <dbReference type="ARBA" id="ARBA00022741"/>
    </source>
</evidence>
<gene>
    <name evidence="7" type="ORF">IPN02_04020</name>
</gene>
<dbReference type="GO" id="GO:0016887">
    <property type="term" value="F:ATP hydrolysis activity"/>
    <property type="evidence" value="ECO:0007669"/>
    <property type="project" value="InterPro"/>
</dbReference>
<dbReference type="AlphaFoldDB" id="A0A936TDV5"/>
<keyword evidence="2" id="KW-0813">Transport</keyword>
<dbReference type="Proteomes" id="UP000727993">
    <property type="component" value="Unassembled WGS sequence"/>
</dbReference>
<sequence length="324" mass="33971">MRPESHASAAPTGRNPEDASAEGDVVLRVDHLTKRYGDHTVVDDLTFVASPGRVTGFLGPNGSGKSTAMKVMLDLAAADQGTCTIGGRRYRDLANPARTVGALLESNAFHPGRSGRNHLMFLADATGTPHSRVDEMLEQVGLAHAANRRAGAYSLGMGQRLGLAAALLGEPKVLILDEPGNGLDPQGTRTLRDLLRAHAAGGGTVLVSSHLLGEVEHLVDDVIVINEGRLVAQGALADLQQPASLVRARESDRLAAVLEGEGATTSAHATNTLVVRGMPIDEIGDRAFTNGIALNELSPHGESLEELFLGWTSDLTTAEEGLTP</sequence>
<dbReference type="SMART" id="SM00382">
    <property type="entry name" value="AAA"/>
    <property type="match status" value="1"/>
</dbReference>
<feature type="region of interest" description="Disordered" evidence="5">
    <location>
        <begin position="1"/>
        <end position="23"/>
    </location>
</feature>
<feature type="domain" description="ABC transporter" evidence="6">
    <location>
        <begin position="27"/>
        <end position="252"/>
    </location>
</feature>
<dbReference type="PANTHER" id="PTHR43335">
    <property type="entry name" value="ABC TRANSPORTER, ATP-BINDING PROTEIN"/>
    <property type="match status" value="1"/>
</dbReference>